<dbReference type="RefSeq" id="WP_135402563.1">
    <property type="nucleotide sequence ID" value="NZ_SRME01000001.1"/>
</dbReference>
<accession>A0A4Z0W6Q7</accession>
<name>A0A4Z0W6Q7_9BACT</name>
<proteinExistence type="predicted"/>
<evidence type="ECO:0000313" key="2">
    <source>
        <dbReference type="Proteomes" id="UP000297288"/>
    </source>
</evidence>
<dbReference type="AlphaFoldDB" id="A0A4Z0W6Q7"/>
<comment type="caution">
    <text evidence="1">The sequence shown here is derived from an EMBL/GenBank/DDBJ whole genome shotgun (WGS) entry which is preliminary data.</text>
</comment>
<sequence length="237" mass="28812">MFIILLISISISFSEQFLIQDYTENLKSKFLFDFSIEDVYQTSIKYNFILDEKNFYTSEIDEVINYFEFDQPGFNISYQKPKYIKDEMFVYSNSSSFTITIDQYIYLTLKNLYAGIYFENNNLISSFTFKINDFIDSYYSIGYKFNDFWFSLQLGDDKRILMNYKNLYLNLYPLFDKIYIRSDDYILKYDDEKEELYVESIYFEKYDDVFYFRIPINENLFLVYSTYGPGISFRIKI</sequence>
<reference evidence="1 2" key="1">
    <citation type="submission" date="2019-04" db="EMBL/GenBank/DDBJ databases">
        <title>Draft genome sequence data and analysis of a Fermenting Bacterium, Geotoga petraea strain HO-Geo1, isolated from heavy-oil petroleum reservoir in Russia.</title>
        <authorList>
            <person name="Grouzdev D.S."/>
            <person name="Semenova E.M."/>
            <person name="Sokolova D.S."/>
            <person name="Tourova T.P."/>
            <person name="Poltaraus A.B."/>
            <person name="Nazina T.N."/>
        </authorList>
    </citation>
    <scope>NUCLEOTIDE SEQUENCE [LARGE SCALE GENOMIC DNA]</scope>
    <source>
        <strain evidence="1 2">HO-Geo1</strain>
    </source>
</reference>
<evidence type="ECO:0000313" key="1">
    <source>
        <dbReference type="EMBL" id="TGG89045.1"/>
    </source>
</evidence>
<protein>
    <submittedName>
        <fullName evidence="1">Uncharacterized protein</fullName>
    </submittedName>
</protein>
<dbReference type="EMBL" id="SRME01000001">
    <property type="protein sequence ID" value="TGG89045.1"/>
    <property type="molecule type" value="Genomic_DNA"/>
</dbReference>
<dbReference type="Proteomes" id="UP000297288">
    <property type="component" value="Unassembled WGS sequence"/>
</dbReference>
<gene>
    <name evidence="1" type="ORF">E4650_02295</name>
</gene>
<dbReference type="OrthoDB" id="49359at2"/>
<organism evidence="1 2">
    <name type="scientific">Geotoga petraea</name>
    <dbReference type="NCBI Taxonomy" id="28234"/>
    <lineage>
        <taxon>Bacteria</taxon>
        <taxon>Thermotogati</taxon>
        <taxon>Thermotogota</taxon>
        <taxon>Thermotogae</taxon>
        <taxon>Petrotogales</taxon>
        <taxon>Petrotogaceae</taxon>
        <taxon>Geotoga</taxon>
    </lineage>
</organism>